<dbReference type="EMBL" id="QXDC01000006">
    <property type="protein sequence ID" value="RIA35398.1"/>
    <property type="molecule type" value="Genomic_DNA"/>
</dbReference>
<reference evidence="1 2" key="1">
    <citation type="submission" date="2018-08" db="EMBL/GenBank/DDBJ databases">
        <title>Genomic Encyclopedia of Type Strains, Phase IV (KMG-IV): sequencing the most valuable type-strain genomes for metagenomic binning, comparative biology and taxonomic classification.</title>
        <authorList>
            <person name="Goeker M."/>
        </authorList>
    </citation>
    <scope>NUCLEOTIDE SEQUENCE [LARGE SCALE GENOMIC DNA]</scope>
    <source>
        <strain evidence="1 2">DSM 25527</strain>
    </source>
</reference>
<accession>A0A397NGH8</accession>
<dbReference type="Pfam" id="PF08922">
    <property type="entry name" value="DUF1905"/>
    <property type="match status" value="1"/>
</dbReference>
<dbReference type="Pfam" id="PF13376">
    <property type="entry name" value="OmdA"/>
    <property type="match status" value="1"/>
</dbReference>
<name>A0A397NGH8_9SPHN</name>
<protein>
    <submittedName>
        <fullName evidence="1">Uncharacterized protein DUF1905</fullName>
    </submittedName>
</protein>
<evidence type="ECO:0000313" key="2">
    <source>
        <dbReference type="Proteomes" id="UP000266568"/>
    </source>
</evidence>
<evidence type="ECO:0000313" key="1">
    <source>
        <dbReference type="EMBL" id="RIA35398.1"/>
    </source>
</evidence>
<dbReference type="Proteomes" id="UP000266568">
    <property type="component" value="Unassembled WGS sequence"/>
</dbReference>
<dbReference type="InterPro" id="IPR015018">
    <property type="entry name" value="DUF1905"/>
</dbReference>
<dbReference type="SUPFAM" id="SSF141694">
    <property type="entry name" value="AF2212/PG0164-like"/>
    <property type="match status" value="1"/>
</dbReference>
<dbReference type="Gene3D" id="2.40.30.100">
    <property type="entry name" value="AF2212/PG0164-like"/>
    <property type="match status" value="1"/>
</dbReference>
<proteinExistence type="predicted"/>
<sequence length="145" mass="15575">MTATPSHTFTVTLTDEGAIPVPFDPCDTFGKARPPVVVTLNGHRYRSTIAIMGGVTFVPLRRSNREAAGVAGGDTIEVTLTLDTAPRTVTPPADLITAIHAARLEAAWEKLSYTHQREAAEAVEGAKKPETRARRIAATITKLRT</sequence>
<dbReference type="AlphaFoldDB" id="A0A397NGH8"/>
<comment type="caution">
    <text evidence="1">The sequence shown here is derived from an EMBL/GenBank/DDBJ whole genome shotgun (WGS) entry which is preliminary data.</text>
</comment>
<gene>
    <name evidence="1" type="ORF">DFR49_4175</name>
</gene>
<organism evidence="1 2">
    <name type="scientific">Hephaestia caeni</name>
    <dbReference type="NCBI Taxonomy" id="645617"/>
    <lineage>
        <taxon>Bacteria</taxon>
        <taxon>Pseudomonadati</taxon>
        <taxon>Pseudomonadota</taxon>
        <taxon>Alphaproteobacteria</taxon>
        <taxon>Sphingomonadales</taxon>
        <taxon>Sphingomonadaceae</taxon>
        <taxon>Hephaestia</taxon>
    </lineage>
</organism>
<keyword evidence="2" id="KW-1185">Reference proteome</keyword>
<dbReference type="InterPro" id="IPR037079">
    <property type="entry name" value="AF2212/PG0164-like_sf"/>
</dbReference>
<dbReference type="RefSeq" id="WP_170151075.1">
    <property type="nucleotide sequence ID" value="NZ_QXDC01000006.1"/>
</dbReference>